<accession>A0A165ISU4</accession>
<dbReference type="InParanoid" id="A0A165ISU4"/>
<dbReference type="Proteomes" id="UP000076761">
    <property type="component" value="Unassembled WGS sequence"/>
</dbReference>
<organism evidence="1 2">
    <name type="scientific">Neolentinus lepideus HHB14362 ss-1</name>
    <dbReference type="NCBI Taxonomy" id="1314782"/>
    <lineage>
        <taxon>Eukaryota</taxon>
        <taxon>Fungi</taxon>
        <taxon>Dikarya</taxon>
        <taxon>Basidiomycota</taxon>
        <taxon>Agaricomycotina</taxon>
        <taxon>Agaricomycetes</taxon>
        <taxon>Gloeophyllales</taxon>
        <taxon>Gloeophyllaceae</taxon>
        <taxon>Neolentinus</taxon>
    </lineage>
</organism>
<dbReference type="AlphaFoldDB" id="A0A165ISU4"/>
<keyword evidence="2" id="KW-1185">Reference proteome</keyword>
<dbReference type="OrthoDB" id="2728951at2759"/>
<evidence type="ECO:0000313" key="1">
    <source>
        <dbReference type="EMBL" id="KZT13488.1"/>
    </source>
</evidence>
<proteinExistence type="predicted"/>
<name>A0A165ISU4_9AGAM</name>
<reference evidence="1 2" key="1">
    <citation type="journal article" date="2016" name="Mol. Biol. Evol.">
        <title>Comparative Genomics of Early-Diverging Mushroom-Forming Fungi Provides Insights into the Origins of Lignocellulose Decay Capabilities.</title>
        <authorList>
            <person name="Nagy L.G."/>
            <person name="Riley R."/>
            <person name="Tritt A."/>
            <person name="Adam C."/>
            <person name="Daum C."/>
            <person name="Floudas D."/>
            <person name="Sun H."/>
            <person name="Yadav J.S."/>
            <person name="Pangilinan J."/>
            <person name="Larsson K.H."/>
            <person name="Matsuura K."/>
            <person name="Barry K."/>
            <person name="Labutti K."/>
            <person name="Kuo R."/>
            <person name="Ohm R.A."/>
            <person name="Bhattacharya S.S."/>
            <person name="Shirouzu T."/>
            <person name="Yoshinaga Y."/>
            <person name="Martin F.M."/>
            <person name="Grigoriev I.V."/>
            <person name="Hibbett D.S."/>
        </authorList>
    </citation>
    <scope>NUCLEOTIDE SEQUENCE [LARGE SCALE GENOMIC DNA]</scope>
    <source>
        <strain evidence="1 2">HHB14362 ss-1</strain>
    </source>
</reference>
<sequence>MAIEAIDKIPGNIYSLALVLYLTKEHTDPRNVRLQLGSSIGDKKHADLLILPPEAYDQDSPYRSVLCSSPATLLRDGHMVAGDRLPMHSMDALAALLNHLTLDSPEYSFQFSSADLAKAVQVTRRRDGTPIDVTVPELDPTWIKKVTEDWEQLIKTQRYILGGATTLKMKLPSREPKPIKLTHLPLYPDKLSKLGSARERLYSPDRDGPVASTSRVAEIPGMLSLT</sequence>
<dbReference type="EMBL" id="KV425879">
    <property type="protein sequence ID" value="KZT13488.1"/>
    <property type="molecule type" value="Genomic_DNA"/>
</dbReference>
<gene>
    <name evidence="1" type="ORF">NEOLEDRAFT_1184939</name>
</gene>
<evidence type="ECO:0000313" key="2">
    <source>
        <dbReference type="Proteomes" id="UP000076761"/>
    </source>
</evidence>
<protein>
    <submittedName>
        <fullName evidence="1">Uncharacterized protein</fullName>
    </submittedName>
</protein>